<accession>A0A841GGA9</accession>
<evidence type="ECO:0000313" key="2">
    <source>
        <dbReference type="EMBL" id="MBB6054385.1"/>
    </source>
</evidence>
<dbReference type="AlphaFoldDB" id="A0A841GGA9"/>
<dbReference type="CDD" id="cd06223">
    <property type="entry name" value="PRTases_typeI"/>
    <property type="match status" value="1"/>
</dbReference>
<dbReference type="RefSeq" id="WP_188025199.1">
    <property type="nucleotide sequence ID" value="NZ_JACHGR010000001.1"/>
</dbReference>
<dbReference type="EMBL" id="JACHGR010000001">
    <property type="protein sequence ID" value="MBB6054385.1"/>
    <property type="molecule type" value="Genomic_DNA"/>
</dbReference>
<evidence type="ECO:0000256" key="1">
    <source>
        <dbReference type="ARBA" id="ARBA00008007"/>
    </source>
</evidence>
<comment type="caution">
    <text evidence="2">The sequence shown here is derived from an EMBL/GenBank/DDBJ whole genome shotgun (WGS) entry which is preliminary data.</text>
</comment>
<gene>
    <name evidence="2" type="ORF">HNR75_000250</name>
</gene>
<dbReference type="SUPFAM" id="SSF53271">
    <property type="entry name" value="PRTase-like"/>
    <property type="match status" value="1"/>
</dbReference>
<protein>
    <submittedName>
        <fullName evidence="2">ComF family protein</fullName>
    </submittedName>
</protein>
<dbReference type="PANTHER" id="PTHR47505">
    <property type="entry name" value="DNA UTILIZATION PROTEIN YHGH"/>
    <property type="match status" value="1"/>
</dbReference>
<sequence>MLTTLHRFFSSVLYPACQGICLFCRQPTTRPLLCHCCAEELPLLDHHCRLCGSPMAGKDDVCGHCLLQPPAWDFLHILADYQFPLNGLIHQLKYQHKVLPAVLFGRMLAELYPANEPKPEVILPVPLHWRRQWQRGYNQAQELARPVSKQLGIPCHPRLLRRIRATQVQAGLSRELRLTNLNHAFRIRPHNYRHVAVLDDVVTTGVTVTTLVHLLKESGCQRVDVWAICRTQLHDE</sequence>
<dbReference type="InterPro" id="IPR051910">
    <property type="entry name" value="ComF/GntX_DNA_util-trans"/>
</dbReference>
<dbReference type="PANTHER" id="PTHR47505:SF1">
    <property type="entry name" value="DNA UTILIZATION PROTEIN YHGH"/>
    <property type="match status" value="1"/>
</dbReference>
<name>A0A841GGA9_9GAMM</name>
<dbReference type="InterPro" id="IPR029057">
    <property type="entry name" value="PRTase-like"/>
</dbReference>
<organism evidence="2 3">
    <name type="scientific">Tolumonas osonensis</name>
    <dbReference type="NCBI Taxonomy" id="675874"/>
    <lineage>
        <taxon>Bacteria</taxon>
        <taxon>Pseudomonadati</taxon>
        <taxon>Pseudomonadota</taxon>
        <taxon>Gammaproteobacteria</taxon>
        <taxon>Aeromonadales</taxon>
        <taxon>Aeromonadaceae</taxon>
        <taxon>Tolumonas</taxon>
    </lineage>
</organism>
<proteinExistence type="inferred from homology"/>
<reference evidence="2 3" key="1">
    <citation type="submission" date="2020-08" db="EMBL/GenBank/DDBJ databases">
        <title>Genomic Encyclopedia of Type Strains, Phase IV (KMG-IV): sequencing the most valuable type-strain genomes for metagenomic binning, comparative biology and taxonomic classification.</title>
        <authorList>
            <person name="Goeker M."/>
        </authorList>
    </citation>
    <scope>NUCLEOTIDE SEQUENCE [LARGE SCALE GENOMIC DNA]</scope>
    <source>
        <strain evidence="2 3">DSM 22975</strain>
    </source>
</reference>
<comment type="similarity">
    <text evidence="1">Belongs to the ComF/GntX family.</text>
</comment>
<dbReference type="Gene3D" id="3.40.50.2020">
    <property type="match status" value="1"/>
</dbReference>
<keyword evidence="3" id="KW-1185">Reference proteome</keyword>
<dbReference type="Proteomes" id="UP000585721">
    <property type="component" value="Unassembled WGS sequence"/>
</dbReference>
<evidence type="ECO:0000313" key="3">
    <source>
        <dbReference type="Proteomes" id="UP000585721"/>
    </source>
</evidence>
<dbReference type="InterPro" id="IPR000836">
    <property type="entry name" value="PRTase_dom"/>
</dbReference>